<dbReference type="Gene3D" id="1.10.510.10">
    <property type="entry name" value="Transferase(Phosphotransferase) domain 1"/>
    <property type="match status" value="1"/>
</dbReference>
<keyword evidence="4 9" id="KW-0547">Nucleotide-binding</keyword>
<dbReference type="EC" id="2.7.11.1" evidence="1"/>
<dbReference type="EMBL" id="SFBF01000176">
    <property type="protein sequence ID" value="TRU48427.1"/>
    <property type="molecule type" value="Genomic_DNA"/>
</dbReference>
<dbReference type="InterPro" id="IPR011009">
    <property type="entry name" value="Kinase-like_dom_sf"/>
</dbReference>
<proteinExistence type="predicted"/>
<name>A0A552FP98_MICAE</name>
<evidence type="ECO:0000256" key="2">
    <source>
        <dbReference type="ARBA" id="ARBA00022527"/>
    </source>
</evidence>
<evidence type="ECO:0000313" key="13">
    <source>
        <dbReference type="Proteomes" id="UP000320293"/>
    </source>
</evidence>
<keyword evidence="2 12" id="KW-0723">Serine/threonine-protein kinase</keyword>
<keyword evidence="6 9" id="KW-0067">ATP-binding</keyword>
<evidence type="ECO:0000256" key="10">
    <source>
        <dbReference type="SAM" id="MobiDB-lite"/>
    </source>
</evidence>
<dbReference type="PROSITE" id="PS00107">
    <property type="entry name" value="PROTEIN_KINASE_ATP"/>
    <property type="match status" value="1"/>
</dbReference>
<evidence type="ECO:0000256" key="8">
    <source>
        <dbReference type="ARBA" id="ARBA00048679"/>
    </source>
</evidence>
<reference evidence="12 13" key="1">
    <citation type="submission" date="2019-01" db="EMBL/GenBank/DDBJ databases">
        <title>Coherence of Microcystis species and biogeography revealed through population genomics.</title>
        <authorList>
            <person name="Perez-Carrascal O.M."/>
            <person name="Terrat Y."/>
            <person name="Giani A."/>
            <person name="Fortin N."/>
            <person name="Tromas N."/>
            <person name="Shapiro B.J."/>
        </authorList>
    </citation>
    <scope>NUCLEOTIDE SEQUENCE [LARGE SCALE GENOMIC DNA]</scope>
    <source>
        <strain evidence="12">Ma_QC_Ca_00000000_S207</strain>
    </source>
</reference>
<dbReference type="PROSITE" id="PS50011">
    <property type="entry name" value="PROTEIN_KINASE_DOM"/>
    <property type="match status" value="1"/>
</dbReference>
<dbReference type="Pfam" id="PF00069">
    <property type="entry name" value="Pkinase"/>
    <property type="match status" value="1"/>
</dbReference>
<evidence type="ECO:0000256" key="6">
    <source>
        <dbReference type="ARBA" id="ARBA00022840"/>
    </source>
</evidence>
<dbReference type="PANTHER" id="PTHR24363:SF0">
    <property type="entry name" value="SERINE_THREONINE KINASE LIKE DOMAIN CONTAINING 1"/>
    <property type="match status" value="1"/>
</dbReference>
<dbReference type="CDD" id="cd14014">
    <property type="entry name" value="STKc_PknB_like"/>
    <property type="match status" value="1"/>
</dbReference>
<dbReference type="SMART" id="SM00220">
    <property type="entry name" value="S_TKc"/>
    <property type="match status" value="1"/>
</dbReference>
<keyword evidence="5 12" id="KW-0418">Kinase</keyword>
<keyword evidence="3" id="KW-0808">Transferase</keyword>
<feature type="binding site" evidence="9">
    <location>
        <position position="64"/>
    </location>
    <ligand>
        <name>ATP</name>
        <dbReference type="ChEBI" id="CHEBI:30616"/>
    </ligand>
</feature>
<evidence type="ECO:0000256" key="5">
    <source>
        <dbReference type="ARBA" id="ARBA00022777"/>
    </source>
</evidence>
<feature type="region of interest" description="Disordered" evidence="10">
    <location>
        <begin position="322"/>
        <end position="345"/>
    </location>
</feature>
<dbReference type="AlphaFoldDB" id="A0A552FP98"/>
<protein>
    <recommendedName>
        <fullName evidence="1">non-specific serine/threonine protein kinase</fullName>
        <ecNumber evidence="1">2.7.11.1</ecNumber>
    </recommendedName>
</protein>
<dbReference type="PANTHER" id="PTHR24363">
    <property type="entry name" value="SERINE/THREONINE PROTEIN KINASE"/>
    <property type="match status" value="1"/>
</dbReference>
<sequence>MSLCFNPTCRHENPKDIVSCERCGQSLKLGDRYRGLREIGSGGFGITYLGIDESETNHPPCAIKQFSPHRANDAQVSSGLFRREAQSLQVLNHPQIPKFLAYFYIDEQQYLIQEFIPGETLEQELAARGVFGESQIRDILNQILPILQYLHAKNLIHRDVKPANIIRRTSDKRLFLVDFGATKLHTGTNLAKTGTSIGTAEFVAPEQLRGKAVFASDLYSLGVTCIYLLTNTSPFNLVDGDNNWVWRDWLGENTVSSQLAEVLDGLIAPGLSNRYTSASAALKDLNQPRKAKNAYGNYLWFGSAIAASIALFYGFKTTQKSSKIEPPKSPQQSSKIEPPTSPNEPIIRPNNLEVIKLLSTYVDVQNASYLDKGKFIEKLSGLIALPSHYFEVQVINNHGVQIAAIPRQSDSYGYVAVLWGGKISDADSKRQQNWQPKDPTDYGTFAVANVRGKSSNYVTRVSYCESIQATTEPPLLSTVGESLPLSSDELPCPPGYAFSLGIIDAIAKLAATTVPAVIKPIQK</sequence>
<evidence type="ECO:0000256" key="7">
    <source>
        <dbReference type="ARBA" id="ARBA00047899"/>
    </source>
</evidence>
<evidence type="ECO:0000256" key="3">
    <source>
        <dbReference type="ARBA" id="ARBA00022679"/>
    </source>
</evidence>
<accession>A0A552FP98</accession>
<dbReference type="InterPro" id="IPR017441">
    <property type="entry name" value="Protein_kinase_ATP_BS"/>
</dbReference>
<evidence type="ECO:0000256" key="9">
    <source>
        <dbReference type="PROSITE-ProRule" id="PRU10141"/>
    </source>
</evidence>
<dbReference type="SUPFAM" id="SSF56112">
    <property type="entry name" value="Protein kinase-like (PK-like)"/>
    <property type="match status" value="1"/>
</dbReference>
<comment type="caution">
    <text evidence="12">The sequence shown here is derived from an EMBL/GenBank/DDBJ whole genome shotgun (WGS) entry which is preliminary data.</text>
</comment>
<dbReference type="GO" id="GO:0004674">
    <property type="term" value="F:protein serine/threonine kinase activity"/>
    <property type="evidence" value="ECO:0007669"/>
    <property type="project" value="UniProtKB-KW"/>
</dbReference>
<comment type="catalytic activity">
    <reaction evidence="7">
        <text>L-threonyl-[protein] + ATP = O-phospho-L-threonyl-[protein] + ADP + H(+)</text>
        <dbReference type="Rhea" id="RHEA:46608"/>
        <dbReference type="Rhea" id="RHEA-COMP:11060"/>
        <dbReference type="Rhea" id="RHEA-COMP:11605"/>
        <dbReference type="ChEBI" id="CHEBI:15378"/>
        <dbReference type="ChEBI" id="CHEBI:30013"/>
        <dbReference type="ChEBI" id="CHEBI:30616"/>
        <dbReference type="ChEBI" id="CHEBI:61977"/>
        <dbReference type="ChEBI" id="CHEBI:456216"/>
        <dbReference type="EC" id="2.7.11.1"/>
    </reaction>
</comment>
<evidence type="ECO:0000256" key="4">
    <source>
        <dbReference type="ARBA" id="ARBA00022741"/>
    </source>
</evidence>
<organism evidence="12 13">
    <name type="scientific">Microcystis aeruginosa Ma_QC_Ca_00000000_S207</name>
    <dbReference type="NCBI Taxonomy" id="2486251"/>
    <lineage>
        <taxon>Bacteria</taxon>
        <taxon>Bacillati</taxon>
        <taxon>Cyanobacteriota</taxon>
        <taxon>Cyanophyceae</taxon>
        <taxon>Oscillatoriophycideae</taxon>
        <taxon>Chroococcales</taxon>
        <taxon>Microcystaceae</taxon>
        <taxon>Microcystis</taxon>
    </lineage>
</organism>
<feature type="domain" description="Protein kinase" evidence="11">
    <location>
        <begin position="33"/>
        <end position="301"/>
    </location>
</feature>
<evidence type="ECO:0000313" key="12">
    <source>
        <dbReference type="EMBL" id="TRU48427.1"/>
    </source>
</evidence>
<dbReference type="Proteomes" id="UP000320293">
    <property type="component" value="Unassembled WGS sequence"/>
</dbReference>
<comment type="catalytic activity">
    <reaction evidence="8">
        <text>L-seryl-[protein] + ATP = O-phospho-L-seryl-[protein] + ADP + H(+)</text>
        <dbReference type="Rhea" id="RHEA:17989"/>
        <dbReference type="Rhea" id="RHEA-COMP:9863"/>
        <dbReference type="Rhea" id="RHEA-COMP:11604"/>
        <dbReference type="ChEBI" id="CHEBI:15378"/>
        <dbReference type="ChEBI" id="CHEBI:29999"/>
        <dbReference type="ChEBI" id="CHEBI:30616"/>
        <dbReference type="ChEBI" id="CHEBI:83421"/>
        <dbReference type="ChEBI" id="CHEBI:456216"/>
        <dbReference type="EC" id="2.7.11.1"/>
    </reaction>
</comment>
<evidence type="ECO:0000256" key="1">
    <source>
        <dbReference type="ARBA" id="ARBA00012513"/>
    </source>
</evidence>
<dbReference type="InterPro" id="IPR000719">
    <property type="entry name" value="Prot_kinase_dom"/>
</dbReference>
<evidence type="ECO:0000259" key="11">
    <source>
        <dbReference type="PROSITE" id="PS50011"/>
    </source>
</evidence>
<gene>
    <name evidence="12" type="ORF">EWV91_09270</name>
</gene>
<dbReference type="GO" id="GO:0005524">
    <property type="term" value="F:ATP binding"/>
    <property type="evidence" value="ECO:0007669"/>
    <property type="project" value="UniProtKB-UniRule"/>
</dbReference>